<dbReference type="GO" id="GO:0005524">
    <property type="term" value="F:ATP binding"/>
    <property type="evidence" value="ECO:0007669"/>
    <property type="project" value="UniProtKB-KW"/>
</dbReference>
<sequence>MPVNSAFPNAQSAAQPAAQTASQQAQALHELHQADAQARRDYLNAVLTRIVGKREIAENLADFTQPYGLNFKIDAYGWLAALANKQVSGKHGQIVLVTSDTPLKASRGEGKTTAVIALTDALRARGIDAAAVLRQPSMGITAAGSKGGASGGGVSSLEQVNLTDWGLFGEMAKIETAQNLIVSRAEKMHDEEPERLATILMPRVSELPSRSLRRIVVDHQVNKETGERGDLEEKTVITPASELMQIVVLSTSREEMAERIAHMIVGQSSTGAAVLASEVVDVERIMTVLGDSLDPVVTRSRQGSPVYVHAGPFGNVSLGLPSIAVMKLAQSLHDVVIIEAGYGADAGAEKWIDLATPFYGAPWPVCSVVVSRASTWNNEELGWRYDFNIGRMEKVGLPAFPLLNLWTGEDDEVAKLKARAQQRGLREPLVGNLFRDGGAALAPQLDGLLDYLSKAKAQAQACGEGNEEENSEGNGEKNGEVAGVAEAPGASKVPTMDTHRSVEERLYTIIEQAFGVPASRVIKREDYQPSLDAARKLVESAGMNFDEFAICPIKSPSVITDNDEAPADERTVTLKMTSVHAGAKILQMHVTTSLTTSMPKIV</sequence>
<feature type="compositionally biased region" description="Low complexity" evidence="5">
    <location>
        <begin position="10"/>
        <end position="21"/>
    </location>
</feature>
<accession>A0A921FUR1</accession>
<reference evidence="6" key="1">
    <citation type="journal article" date="2021" name="PeerJ">
        <title>Extensive microbial diversity within the chicken gut microbiome revealed by metagenomics and culture.</title>
        <authorList>
            <person name="Gilroy R."/>
            <person name="Ravi A."/>
            <person name="Getino M."/>
            <person name="Pursley I."/>
            <person name="Horton D.L."/>
            <person name="Alikhan N.F."/>
            <person name="Baker D."/>
            <person name="Gharbi K."/>
            <person name="Hall N."/>
            <person name="Watson M."/>
            <person name="Adriaenssens E.M."/>
            <person name="Foster-Nyarko E."/>
            <person name="Jarju S."/>
            <person name="Secka A."/>
            <person name="Antonio M."/>
            <person name="Oren A."/>
            <person name="Chaudhuri R.R."/>
            <person name="La Ragione R."/>
            <person name="Hildebrand F."/>
            <person name="Pallen M.J."/>
        </authorList>
    </citation>
    <scope>NUCLEOTIDE SEQUENCE</scope>
    <source>
        <strain evidence="6">578</strain>
    </source>
</reference>
<protein>
    <submittedName>
        <fullName evidence="6">Formate--tetrahydrofolate ligase</fullName>
        <ecNumber evidence="6">6.3.4.3</ecNumber>
    </submittedName>
</protein>
<keyword evidence="2 6" id="KW-0436">Ligase</keyword>
<reference evidence="6" key="2">
    <citation type="submission" date="2021-09" db="EMBL/GenBank/DDBJ databases">
        <authorList>
            <person name="Gilroy R."/>
        </authorList>
    </citation>
    <scope>NUCLEOTIDE SEQUENCE</scope>
    <source>
        <strain evidence="6">578</strain>
    </source>
</reference>
<organism evidence="6 7">
    <name type="scientific">Aeriscardovia aeriphila</name>
    <dbReference type="NCBI Taxonomy" id="218139"/>
    <lineage>
        <taxon>Bacteria</taxon>
        <taxon>Bacillati</taxon>
        <taxon>Actinomycetota</taxon>
        <taxon>Actinomycetes</taxon>
        <taxon>Bifidobacteriales</taxon>
        <taxon>Bifidobacteriaceae</taxon>
        <taxon>Aeriscardovia</taxon>
    </lineage>
</organism>
<dbReference type="EMBL" id="DYWK01000003">
    <property type="protein sequence ID" value="HJF18016.1"/>
    <property type="molecule type" value="Genomic_DNA"/>
</dbReference>
<dbReference type="GO" id="GO:0006730">
    <property type="term" value="P:one-carbon metabolic process"/>
    <property type="evidence" value="ECO:0007669"/>
    <property type="project" value="UniProtKB-KW"/>
</dbReference>
<evidence type="ECO:0000256" key="5">
    <source>
        <dbReference type="SAM" id="MobiDB-lite"/>
    </source>
</evidence>
<evidence type="ECO:0000313" key="7">
    <source>
        <dbReference type="Proteomes" id="UP000715651"/>
    </source>
</evidence>
<keyword evidence="4" id="KW-0067">ATP-binding</keyword>
<dbReference type="Proteomes" id="UP000715651">
    <property type="component" value="Unassembled WGS sequence"/>
</dbReference>
<evidence type="ECO:0000256" key="4">
    <source>
        <dbReference type="ARBA" id="ARBA00022840"/>
    </source>
</evidence>
<keyword evidence="1" id="KW-0554">One-carbon metabolism</keyword>
<proteinExistence type="predicted"/>
<dbReference type="InterPro" id="IPR027417">
    <property type="entry name" value="P-loop_NTPase"/>
</dbReference>
<dbReference type="Pfam" id="PF01268">
    <property type="entry name" value="FTHFS"/>
    <property type="match status" value="1"/>
</dbReference>
<gene>
    <name evidence="6" type="ORF">K8U78_02465</name>
</gene>
<feature type="region of interest" description="Disordered" evidence="5">
    <location>
        <begin position="1"/>
        <end position="21"/>
    </location>
</feature>
<name>A0A921FUR1_9BIFI</name>
<comment type="caution">
    <text evidence="6">The sequence shown here is derived from an EMBL/GenBank/DDBJ whole genome shotgun (WGS) entry which is preliminary data.</text>
</comment>
<dbReference type="EC" id="6.3.4.3" evidence="6"/>
<evidence type="ECO:0000313" key="6">
    <source>
        <dbReference type="EMBL" id="HJF18016.1"/>
    </source>
</evidence>
<dbReference type="InterPro" id="IPR000559">
    <property type="entry name" value="Formate_THF_ligase"/>
</dbReference>
<evidence type="ECO:0000256" key="3">
    <source>
        <dbReference type="ARBA" id="ARBA00022741"/>
    </source>
</evidence>
<keyword evidence="3" id="KW-0547">Nucleotide-binding</keyword>
<dbReference type="Gene3D" id="3.40.50.300">
    <property type="entry name" value="P-loop containing nucleotide triphosphate hydrolases"/>
    <property type="match status" value="2"/>
</dbReference>
<dbReference type="SUPFAM" id="SSF52540">
    <property type="entry name" value="P-loop containing nucleoside triphosphate hydrolases"/>
    <property type="match status" value="1"/>
</dbReference>
<dbReference type="AlphaFoldDB" id="A0A921FUR1"/>
<evidence type="ECO:0000256" key="1">
    <source>
        <dbReference type="ARBA" id="ARBA00022563"/>
    </source>
</evidence>
<dbReference type="GO" id="GO:0004329">
    <property type="term" value="F:formate-tetrahydrofolate ligase activity"/>
    <property type="evidence" value="ECO:0007669"/>
    <property type="project" value="UniProtKB-EC"/>
</dbReference>
<evidence type="ECO:0000256" key="2">
    <source>
        <dbReference type="ARBA" id="ARBA00022598"/>
    </source>
</evidence>